<proteinExistence type="predicted"/>
<feature type="compositionally biased region" description="Basic and acidic residues" evidence="1">
    <location>
        <begin position="166"/>
        <end position="202"/>
    </location>
</feature>
<dbReference type="EMBL" id="BQNB010015657">
    <property type="protein sequence ID" value="GJT42584.1"/>
    <property type="molecule type" value="Genomic_DNA"/>
</dbReference>
<organism evidence="2 3">
    <name type="scientific">Tanacetum coccineum</name>
    <dbReference type="NCBI Taxonomy" id="301880"/>
    <lineage>
        <taxon>Eukaryota</taxon>
        <taxon>Viridiplantae</taxon>
        <taxon>Streptophyta</taxon>
        <taxon>Embryophyta</taxon>
        <taxon>Tracheophyta</taxon>
        <taxon>Spermatophyta</taxon>
        <taxon>Magnoliopsida</taxon>
        <taxon>eudicotyledons</taxon>
        <taxon>Gunneridae</taxon>
        <taxon>Pentapetalae</taxon>
        <taxon>asterids</taxon>
        <taxon>campanulids</taxon>
        <taxon>Asterales</taxon>
        <taxon>Asteraceae</taxon>
        <taxon>Asteroideae</taxon>
        <taxon>Anthemideae</taxon>
        <taxon>Anthemidinae</taxon>
        <taxon>Tanacetum</taxon>
    </lineage>
</organism>
<protein>
    <recommendedName>
        <fullName evidence="4">Copia protein</fullName>
    </recommendedName>
</protein>
<reference evidence="2" key="2">
    <citation type="submission" date="2022-01" db="EMBL/GenBank/DDBJ databases">
        <authorList>
            <person name="Yamashiro T."/>
            <person name="Shiraishi A."/>
            <person name="Satake H."/>
            <person name="Nakayama K."/>
        </authorList>
    </citation>
    <scope>NUCLEOTIDE SEQUENCE</scope>
</reference>
<feature type="region of interest" description="Disordered" evidence="1">
    <location>
        <begin position="153"/>
        <end position="202"/>
    </location>
</feature>
<evidence type="ECO:0000256" key="1">
    <source>
        <dbReference type="SAM" id="MobiDB-lite"/>
    </source>
</evidence>
<keyword evidence="3" id="KW-1185">Reference proteome</keyword>
<evidence type="ECO:0008006" key="4">
    <source>
        <dbReference type="Google" id="ProtNLM"/>
    </source>
</evidence>
<accession>A0ABQ5DZS2</accession>
<evidence type="ECO:0000313" key="2">
    <source>
        <dbReference type="EMBL" id="GJT42584.1"/>
    </source>
</evidence>
<name>A0ABQ5DZS2_9ASTR</name>
<reference evidence="2" key="1">
    <citation type="journal article" date="2022" name="Int. J. Mol. Sci.">
        <title>Draft Genome of Tanacetum Coccineum: Genomic Comparison of Closely Related Tanacetum-Family Plants.</title>
        <authorList>
            <person name="Yamashiro T."/>
            <person name="Shiraishi A."/>
            <person name="Nakayama K."/>
            <person name="Satake H."/>
        </authorList>
    </citation>
    <scope>NUCLEOTIDE SEQUENCE</scope>
</reference>
<dbReference type="PANTHER" id="PTHR11439:SF508">
    <property type="entry name" value="RNA-DIRECTED DNA POLYMERASE"/>
    <property type="match status" value="1"/>
</dbReference>
<sequence>MPCKYGARYGLGVKVRCKGWSLSLSKKQYTLSKSSTDAEYKYLSSAACEIIWIQKLLFDLKTKVTLPVDLFYDNKSALQLAVNPIFHERSNHFEIDVHFIREKIAKGILNTKKICSSNQIADILTKHLPVHQHKFLCEKLATEAEHIDNEHDQLISEPEPDVNDNEAEKHETLSNDKEKEQEDNEIRSIESKKKQKGKKETVLTKRKIQNVGGKKTTKDKKKLLKIKDNNQRMLITGGTCILITPKMINEMLGIPMGSIAVTELLYVNATISKQVTVEEQTPLMKSWDIMMLKRREKEELNMGGFGRLRVKEAYQYVEKPRKQRLTKGAIRMMKNSLAKVQGDILRHVYTLKVNLEDIVFGVVEGSDMIEAIKQF</sequence>
<dbReference type="Proteomes" id="UP001151760">
    <property type="component" value="Unassembled WGS sequence"/>
</dbReference>
<comment type="caution">
    <text evidence="2">The sequence shown here is derived from an EMBL/GenBank/DDBJ whole genome shotgun (WGS) entry which is preliminary data.</text>
</comment>
<dbReference type="PANTHER" id="PTHR11439">
    <property type="entry name" value="GAG-POL-RELATED RETROTRANSPOSON"/>
    <property type="match status" value="1"/>
</dbReference>
<evidence type="ECO:0000313" key="3">
    <source>
        <dbReference type="Proteomes" id="UP001151760"/>
    </source>
</evidence>
<gene>
    <name evidence="2" type="ORF">Tco_0951299</name>
</gene>
<dbReference type="CDD" id="cd09272">
    <property type="entry name" value="RNase_HI_RT_Ty1"/>
    <property type="match status" value="1"/>
</dbReference>